<dbReference type="Gene3D" id="1.10.287.1260">
    <property type="match status" value="1"/>
</dbReference>
<reference evidence="10 11" key="1">
    <citation type="journal article" date="2012" name="J. Bacteriol.">
        <title>Complete Genome Sequence of the Thermophilic, Piezophilic, Heterotrophic Bacterium Marinitoga piezophila KA3.</title>
        <authorList>
            <person name="Lucas S."/>
            <person name="Han J."/>
            <person name="Lapidus A."/>
            <person name="Cheng J.F."/>
            <person name="Goodwin L.A."/>
            <person name="Pitluck S."/>
            <person name="Peters L."/>
            <person name="Mikhailova N."/>
            <person name="Teshima H."/>
            <person name="Detter J.C."/>
            <person name="Han C."/>
            <person name="Tapia R."/>
            <person name="Land M."/>
            <person name="Hauser L."/>
            <person name="Kyrpides N.C."/>
            <person name="Ivanova N."/>
            <person name="Pagani I."/>
            <person name="Vannier P."/>
            <person name="Oger P."/>
            <person name="Bartlett D.H."/>
            <person name="Noll K.M."/>
            <person name="Woyke T."/>
            <person name="Jebbar M."/>
        </authorList>
    </citation>
    <scope>NUCLEOTIDE SEQUENCE [LARGE SCALE GENOMIC DNA]</scope>
    <source>
        <strain evidence="11">DSM 14283 / JCM 11233 / KA3</strain>
    </source>
</reference>
<dbReference type="EMBL" id="CP003257">
    <property type="protein sequence ID" value="AEX85412.1"/>
    <property type="molecule type" value="Genomic_DNA"/>
</dbReference>
<evidence type="ECO:0000256" key="1">
    <source>
        <dbReference type="ARBA" id="ARBA00004651"/>
    </source>
</evidence>
<dbReference type="SUPFAM" id="SSF50182">
    <property type="entry name" value="Sm-like ribonucleoproteins"/>
    <property type="match status" value="1"/>
</dbReference>
<evidence type="ECO:0000256" key="6">
    <source>
        <dbReference type="ARBA" id="ARBA00023136"/>
    </source>
</evidence>
<dbReference type="InterPro" id="IPR006685">
    <property type="entry name" value="MscS_channel_2nd"/>
</dbReference>
<dbReference type="PANTHER" id="PTHR30221:SF1">
    <property type="entry name" value="SMALL-CONDUCTANCE MECHANOSENSITIVE CHANNEL"/>
    <property type="match status" value="1"/>
</dbReference>
<dbReference type="HOGENOM" id="CLU_037945_1_0_0"/>
<dbReference type="OrthoDB" id="9809206at2"/>
<keyword evidence="5 7" id="KW-1133">Transmembrane helix</keyword>
<dbReference type="GO" id="GO:0005886">
    <property type="term" value="C:plasma membrane"/>
    <property type="evidence" value="ECO:0007669"/>
    <property type="project" value="UniProtKB-SubCell"/>
</dbReference>
<sequence length="269" mass="30770">MNIDVNLIVDYAIRIGISIIVLFLSKYFSKIAYKTIVTVTEKTGKELEYKNTLKVLTNIVSYTLGGFIILSLIFKDFMPFLTGLGVSGVIVAFAIQEPLSNFICGILLMFSKTIKEKDIVEVNGISGIIDQIDLNHTILKTFDGKLIRIPNKTIWNSSITNFWPEDIRRNEINIGVSYDTDLNKFLNIIDEYLNSSSLIYRDENHKPWVLFSGFNSSSIDFSLKFWLKKEVYFENPNKIAAEIHKLLNEHNIEIPFTQIDVNLKNNANL</sequence>
<dbReference type="eggNOG" id="COG0668">
    <property type="taxonomic scope" value="Bacteria"/>
</dbReference>
<comment type="subcellular location">
    <subcellularLocation>
        <location evidence="1">Cell membrane</location>
        <topology evidence="1">Multi-pass membrane protein</topology>
    </subcellularLocation>
</comment>
<dbReference type="InterPro" id="IPR011014">
    <property type="entry name" value="MscS_channel_TM-2"/>
</dbReference>
<dbReference type="Gene3D" id="2.30.30.60">
    <property type="match status" value="1"/>
</dbReference>
<accession>H2J7S1</accession>
<evidence type="ECO:0000256" key="2">
    <source>
        <dbReference type="ARBA" id="ARBA00008017"/>
    </source>
</evidence>
<dbReference type="SUPFAM" id="SSF82689">
    <property type="entry name" value="Mechanosensitive channel protein MscS (YggB), C-terminal domain"/>
    <property type="match status" value="1"/>
</dbReference>
<dbReference type="InterPro" id="IPR045275">
    <property type="entry name" value="MscS_archaea/bacteria_type"/>
</dbReference>
<evidence type="ECO:0000256" key="3">
    <source>
        <dbReference type="ARBA" id="ARBA00022475"/>
    </source>
</evidence>
<reference evidence="11" key="2">
    <citation type="submission" date="2012-01" db="EMBL/GenBank/DDBJ databases">
        <title>Complete sequence of chromosome of Marinitoga piezophila KA3.</title>
        <authorList>
            <person name="Lucas S."/>
            <person name="Han J."/>
            <person name="Lapidus A."/>
            <person name="Cheng J.-F."/>
            <person name="Goodwin L."/>
            <person name="Pitluck S."/>
            <person name="Peters L."/>
            <person name="Mikhailova N."/>
            <person name="Teshima H."/>
            <person name="Detter J.C."/>
            <person name="Han C."/>
            <person name="Tapia R."/>
            <person name="Land M."/>
            <person name="Hauser L."/>
            <person name="Kyrpides N."/>
            <person name="Ivanova N."/>
            <person name="Pagani I."/>
            <person name="Jebbar M."/>
            <person name="Vannier P."/>
            <person name="Oger P."/>
            <person name="Cario A."/>
            <person name="Bartlett D."/>
            <person name="Noll K.M."/>
            <person name="Woyke T."/>
        </authorList>
    </citation>
    <scope>NUCLEOTIDE SEQUENCE [LARGE SCALE GENOMIC DNA]</scope>
    <source>
        <strain evidence="11">DSM 14283 / JCM 11233 / KA3</strain>
    </source>
</reference>
<dbReference type="Pfam" id="PF00924">
    <property type="entry name" value="MS_channel_2nd"/>
    <property type="match status" value="1"/>
</dbReference>
<gene>
    <name evidence="10" type="ordered locus">Marpi_1000</name>
</gene>
<evidence type="ECO:0000259" key="8">
    <source>
        <dbReference type="Pfam" id="PF00924"/>
    </source>
</evidence>
<dbReference type="InterPro" id="IPR023408">
    <property type="entry name" value="MscS_beta-dom_sf"/>
</dbReference>
<organism evidence="10 11">
    <name type="scientific">Marinitoga piezophila (strain DSM 14283 / JCM 11233 / KA3)</name>
    <dbReference type="NCBI Taxonomy" id="443254"/>
    <lineage>
        <taxon>Bacteria</taxon>
        <taxon>Thermotogati</taxon>
        <taxon>Thermotogota</taxon>
        <taxon>Thermotogae</taxon>
        <taxon>Petrotogales</taxon>
        <taxon>Petrotogaceae</taxon>
        <taxon>Marinitoga</taxon>
    </lineage>
</organism>
<dbReference type="InterPro" id="IPR049278">
    <property type="entry name" value="MS_channel_C"/>
</dbReference>
<protein>
    <submittedName>
        <fullName evidence="10">Small-conductance mechanosensitive channel</fullName>
    </submittedName>
</protein>
<dbReference type="SUPFAM" id="SSF82861">
    <property type="entry name" value="Mechanosensitive channel protein MscS (YggB), transmembrane region"/>
    <property type="match status" value="1"/>
</dbReference>
<evidence type="ECO:0000259" key="9">
    <source>
        <dbReference type="Pfam" id="PF21082"/>
    </source>
</evidence>
<feature type="transmembrane region" description="Helical" evidence="7">
    <location>
        <begin position="6"/>
        <end position="24"/>
    </location>
</feature>
<evidence type="ECO:0000313" key="11">
    <source>
        <dbReference type="Proteomes" id="UP000007161"/>
    </source>
</evidence>
<feature type="domain" description="Mechanosensitive ion channel MscS C-terminal" evidence="9">
    <location>
        <begin position="171"/>
        <end position="254"/>
    </location>
</feature>
<comment type="similarity">
    <text evidence="2">Belongs to the MscS (TC 1.A.23) family.</text>
</comment>
<dbReference type="STRING" id="443254.Marpi_1000"/>
<evidence type="ECO:0000313" key="10">
    <source>
        <dbReference type="EMBL" id="AEX85412.1"/>
    </source>
</evidence>
<dbReference type="GO" id="GO:0008381">
    <property type="term" value="F:mechanosensitive monoatomic ion channel activity"/>
    <property type="evidence" value="ECO:0007669"/>
    <property type="project" value="InterPro"/>
</dbReference>
<feature type="domain" description="Mechanosensitive ion channel MscS" evidence="8">
    <location>
        <begin position="98"/>
        <end position="162"/>
    </location>
</feature>
<dbReference type="InterPro" id="IPR011066">
    <property type="entry name" value="MscS_channel_C_sf"/>
</dbReference>
<dbReference type="KEGG" id="mpz:Marpi_1000"/>
<dbReference type="Proteomes" id="UP000007161">
    <property type="component" value="Chromosome"/>
</dbReference>
<dbReference type="Pfam" id="PF21082">
    <property type="entry name" value="MS_channel_3rd"/>
    <property type="match status" value="1"/>
</dbReference>
<dbReference type="PANTHER" id="PTHR30221">
    <property type="entry name" value="SMALL-CONDUCTANCE MECHANOSENSITIVE CHANNEL"/>
    <property type="match status" value="1"/>
</dbReference>
<feature type="transmembrane region" description="Helical" evidence="7">
    <location>
        <begin position="86"/>
        <end position="110"/>
    </location>
</feature>
<dbReference type="InterPro" id="IPR010920">
    <property type="entry name" value="LSM_dom_sf"/>
</dbReference>
<evidence type="ECO:0000256" key="7">
    <source>
        <dbReference type="SAM" id="Phobius"/>
    </source>
</evidence>
<dbReference type="AlphaFoldDB" id="H2J7S1"/>
<dbReference type="RefSeq" id="WP_014296484.1">
    <property type="nucleotide sequence ID" value="NC_016751.1"/>
</dbReference>
<keyword evidence="4 7" id="KW-0812">Transmembrane</keyword>
<dbReference type="Gene3D" id="3.30.70.100">
    <property type="match status" value="1"/>
</dbReference>
<name>H2J7S1_MARPK</name>
<feature type="transmembrane region" description="Helical" evidence="7">
    <location>
        <begin position="55"/>
        <end position="74"/>
    </location>
</feature>
<evidence type="ECO:0000256" key="5">
    <source>
        <dbReference type="ARBA" id="ARBA00022989"/>
    </source>
</evidence>
<keyword evidence="3" id="KW-1003">Cell membrane</keyword>
<keyword evidence="11" id="KW-1185">Reference proteome</keyword>
<keyword evidence="6 7" id="KW-0472">Membrane</keyword>
<proteinExistence type="inferred from homology"/>
<evidence type="ECO:0000256" key="4">
    <source>
        <dbReference type="ARBA" id="ARBA00022692"/>
    </source>
</evidence>